<dbReference type="AlphaFoldDB" id="A0A4R2GDU8"/>
<dbReference type="Gene3D" id="3.30.920.30">
    <property type="entry name" value="Hypothetical protein"/>
    <property type="match status" value="1"/>
</dbReference>
<evidence type="ECO:0000256" key="4">
    <source>
        <dbReference type="ARBA" id="ARBA00022759"/>
    </source>
</evidence>
<comment type="caution">
    <text evidence="8">The sequence shown here is derived from an EMBL/GenBank/DDBJ whole genome shotgun (WGS) entry which is preliminary data.</text>
</comment>
<dbReference type="Pfam" id="PF07927">
    <property type="entry name" value="HicA_toxin"/>
    <property type="match status" value="1"/>
</dbReference>
<dbReference type="PANTHER" id="PTHR34873">
    <property type="entry name" value="SSR1766 PROTEIN"/>
    <property type="match status" value="1"/>
</dbReference>
<evidence type="ECO:0000256" key="7">
    <source>
        <dbReference type="ARBA" id="ARBA00023016"/>
    </source>
</evidence>
<evidence type="ECO:0000256" key="5">
    <source>
        <dbReference type="ARBA" id="ARBA00022801"/>
    </source>
</evidence>
<gene>
    <name evidence="8" type="ORF">EV194_11552</name>
</gene>
<dbReference type="RefSeq" id="WP_132434979.1">
    <property type="nucleotide sequence ID" value="NZ_SLWK01000015.1"/>
</dbReference>
<evidence type="ECO:0000256" key="6">
    <source>
        <dbReference type="ARBA" id="ARBA00022884"/>
    </source>
</evidence>
<evidence type="ECO:0000256" key="1">
    <source>
        <dbReference type="ARBA" id="ARBA00006620"/>
    </source>
</evidence>
<dbReference type="EMBL" id="SLWK01000015">
    <property type="protein sequence ID" value="TCO06001.1"/>
    <property type="molecule type" value="Genomic_DNA"/>
</dbReference>
<dbReference type="GO" id="GO:0004519">
    <property type="term" value="F:endonuclease activity"/>
    <property type="evidence" value="ECO:0007669"/>
    <property type="project" value="UniProtKB-KW"/>
</dbReference>
<keyword evidence="5" id="KW-0378">Hydrolase</keyword>
<evidence type="ECO:0000313" key="8">
    <source>
        <dbReference type="EMBL" id="TCO06001.1"/>
    </source>
</evidence>
<comment type="similarity">
    <text evidence="1">Belongs to the HicA mRNA interferase family.</text>
</comment>
<evidence type="ECO:0000256" key="3">
    <source>
        <dbReference type="ARBA" id="ARBA00022722"/>
    </source>
</evidence>
<dbReference type="InterPro" id="IPR038570">
    <property type="entry name" value="HicA_sf"/>
</dbReference>
<keyword evidence="4" id="KW-0255">Endonuclease</keyword>
<keyword evidence="3" id="KW-0540">Nuclease</keyword>
<evidence type="ECO:0000256" key="2">
    <source>
        <dbReference type="ARBA" id="ARBA00022649"/>
    </source>
</evidence>
<organism evidence="8 9">
    <name type="scientific">Natronoflexus pectinivorans</name>
    <dbReference type="NCBI Taxonomy" id="682526"/>
    <lineage>
        <taxon>Bacteria</taxon>
        <taxon>Pseudomonadati</taxon>
        <taxon>Bacteroidota</taxon>
        <taxon>Bacteroidia</taxon>
        <taxon>Marinilabiliales</taxon>
        <taxon>Marinilabiliaceae</taxon>
        <taxon>Natronoflexus</taxon>
    </lineage>
</organism>
<keyword evidence="6" id="KW-0694">RNA-binding</keyword>
<keyword evidence="2" id="KW-1277">Toxin-antitoxin system</keyword>
<dbReference type="PANTHER" id="PTHR34873:SF3">
    <property type="entry name" value="ADDICTION MODULE TOXIN, HICA FAMILY"/>
    <property type="match status" value="1"/>
</dbReference>
<dbReference type="GO" id="GO:0016787">
    <property type="term" value="F:hydrolase activity"/>
    <property type="evidence" value="ECO:0007669"/>
    <property type="project" value="UniProtKB-KW"/>
</dbReference>
<dbReference type="SUPFAM" id="SSF54786">
    <property type="entry name" value="YcfA/nrd intein domain"/>
    <property type="match status" value="1"/>
</dbReference>
<keyword evidence="9" id="KW-1185">Reference proteome</keyword>
<dbReference type="InterPro" id="IPR012933">
    <property type="entry name" value="HicA_mRNA_interferase"/>
</dbReference>
<evidence type="ECO:0000313" key="9">
    <source>
        <dbReference type="Proteomes" id="UP000295221"/>
    </source>
</evidence>
<dbReference type="OrthoDB" id="9798547at2"/>
<dbReference type="GO" id="GO:0003729">
    <property type="term" value="F:mRNA binding"/>
    <property type="evidence" value="ECO:0007669"/>
    <property type="project" value="InterPro"/>
</dbReference>
<name>A0A4R2GDU8_9BACT</name>
<keyword evidence="7" id="KW-0346">Stress response</keyword>
<reference evidence="8 9" key="1">
    <citation type="submission" date="2019-03" db="EMBL/GenBank/DDBJ databases">
        <title>Genomic Encyclopedia of Type Strains, Phase IV (KMG-IV): sequencing the most valuable type-strain genomes for metagenomic binning, comparative biology and taxonomic classification.</title>
        <authorList>
            <person name="Goeker M."/>
        </authorList>
    </citation>
    <scope>NUCLEOTIDE SEQUENCE [LARGE SCALE GENOMIC DNA]</scope>
    <source>
        <strain evidence="8 9">DSM 24179</strain>
    </source>
</reference>
<protein>
    <submittedName>
        <fullName evidence="8">Putative RNA binding protein YcfA (HicA-like mRNA interferase family)</fullName>
    </submittedName>
</protein>
<sequence>MSEKLPIVKVKILEKLLFHLGFKMKRQKGSHVFYRHPDGRYTTLSHHGNQEIGRPLIRQILREIDLSPEEYIKLLNQI</sequence>
<proteinExistence type="inferred from homology"/>
<accession>A0A4R2GDU8</accession>
<dbReference type="Proteomes" id="UP000295221">
    <property type="component" value="Unassembled WGS sequence"/>
</dbReference>